<proteinExistence type="predicted"/>
<keyword evidence="3" id="KW-1185">Reference proteome</keyword>
<evidence type="ECO:0008006" key="4">
    <source>
        <dbReference type="Google" id="ProtNLM"/>
    </source>
</evidence>
<organism evidence="2 3">
    <name type="scientific">Streptosporangium algeriense</name>
    <dbReference type="NCBI Taxonomy" id="1682748"/>
    <lineage>
        <taxon>Bacteria</taxon>
        <taxon>Bacillati</taxon>
        <taxon>Actinomycetota</taxon>
        <taxon>Actinomycetes</taxon>
        <taxon>Streptosporangiales</taxon>
        <taxon>Streptosporangiaceae</taxon>
        <taxon>Streptosporangium</taxon>
    </lineage>
</organism>
<reference evidence="3" key="1">
    <citation type="journal article" date="2019" name="Int. J. Syst. Evol. Microbiol.">
        <title>The Global Catalogue of Microorganisms (GCM) 10K type strain sequencing project: providing services to taxonomists for standard genome sequencing and annotation.</title>
        <authorList>
            <consortium name="The Broad Institute Genomics Platform"/>
            <consortium name="The Broad Institute Genome Sequencing Center for Infectious Disease"/>
            <person name="Wu L."/>
            <person name="Ma J."/>
        </authorList>
    </citation>
    <scope>NUCLEOTIDE SEQUENCE [LARGE SCALE GENOMIC DNA]</scope>
    <source>
        <strain evidence="3">CCUG 62974</strain>
    </source>
</reference>
<keyword evidence="1" id="KW-1133">Transmembrane helix</keyword>
<keyword evidence="1" id="KW-0472">Membrane</keyword>
<protein>
    <recommendedName>
        <fullName evidence="4">Two-component sensor histidine kinase</fullName>
    </recommendedName>
</protein>
<name>A0ABW3E834_9ACTN</name>
<evidence type="ECO:0000256" key="1">
    <source>
        <dbReference type="SAM" id="Phobius"/>
    </source>
</evidence>
<dbReference type="EMBL" id="JBHTHX010002871">
    <property type="protein sequence ID" value="MFD0891038.1"/>
    <property type="molecule type" value="Genomic_DNA"/>
</dbReference>
<sequence length="146" mass="15846">RLPHVPEPIAEPDPPSVSAVHLARARLRAHRTRVTAIVTAVTAGTVVTLLVAAFMVYDAATSVLTPEDFQRLRPGQDQATVARVLPGRSRIDGPVSGEPARPPRADCRYYGTHANPFDASHSELFRLCFTDGRLVSKDFLPADRGP</sequence>
<dbReference type="Proteomes" id="UP001597024">
    <property type="component" value="Unassembled WGS sequence"/>
</dbReference>
<evidence type="ECO:0000313" key="3">
    <source>
        <dbReference type="Proteomes" id="UP001597024"/>
    </source>
</evidence>
<gene>
    <name evidence="2" type="ORF">ACFQ08_41370</name>
</gene>
<feature type="transmembrane region" description="Helical" evidence="1">
    <location>
        <begin position="34"/>
        <end position="57"/>
    </location>
</feature>
<comment type="caution">
    <text evidence="2">The sequence shown here is derived from an EMBL/GenBank/DDBJ whole genome shotgun (WGS) entry which is preliminary data.</text>
</comment>
<feature type="non-terminal residue" evidence="2">
    <location>
        <position position="1"/>
    </location>
</feature>
<keyword evidence="1" id="KW-0812">Transmembrane</keyword>
<evidence type="ECO:0000313" key="2">
    <source>
        <dbReference type="EMBL" id="MFD0891038.1"/>
    </source>
</evidence>
<accession>A0ABW3E834</accession>